<evidence type="ECO:0000256" key="3">
    <source>
        <dbReference type="ARBA" id="ARBA00022692"/>
    </source>
</evidence>
<evidence type="ECO:0000256" key="5">
    <source>
        <dbReference type="ARBA" id="ARBA00023237"/>
    </source>
</evidence>
<feature type="compositionally biased region" description="Polar residues" evidence="7">
    <location>
        <begin position="157"/>
        <end position="175"/>
    </location>
</feature>
<feature type="coiled-coil region" evidence="6">
    <location>
        <begin position="384"/>
        <end position="449"/>
    </location>
</feature>
<organism evidence="8 9">
    <name type="scientific">Laspinema palackyanum D2a</name>
    <dbReference type="NCBI Taxonomy" id="2953684"/>
    <lineage>
        <taxon>Bacteria</taxon>
        <taxon>Bacillati</taxon>
        <taxon>Cyanobacteriota</taxon>
        <taxon>Cyanophyceae</taxon>
        <taxon>Oscillatoriophycideae</taxon>
        <taxon>Oscillatoriales</taxon>
        <taxon>Laspinemataceae</taxon>
        <taxon>Laspinema</taxon>
        <taxon>Laspinema palackyanum</taxon>
    </lineage>
</organism>
<keyword evidence="2" id="KW-1134">Transmembrane beta strand</keyword>
<comment type="subcellular location">
    <subcellularLocation>
        <location evidence="1">Cell outer membrane</location>
    </subcellularLocation>
</comment>
<dbReference type="Proteomes" id="UP001525890">
    <property type="component" value="Unassembled WGS sequence"/>
</dbReference>
<comment type="caution">
    <text evidence="8">The sequence shown here is derived from an EMBL/GenBank/DDBJ whole genome shotgun (WGS) entry which is preliminary data.</text>
</comment>
<protein>
    <submittedName>
        <fullName evidence="8">TolC family protein</fullName>
    </submittedName>
</protein>
<sequence length="672" mass="74065">MQDNQDTKHGEMAIGTQTKKERPVWVTPTVSFIAAIFGTSLTLLAGSKFHEGGIAEELTPEAIPEQITMPELPVPPVISPEVPASLPGDIPSVVGKLVSPLTPDFPSPSPVSSGKVRKNVAQIDVPPPAEPVEPRAAEPPRREPEAAVPQGDRQEQNEVISQSLPQLPVESNSPSGDRDLDPATVPLFENRPGELQQVPVTGPETRPAVPETPGDRLLEGIPVTLVEVVGLAVQNNRAIKNAYLQRLTERANLAVELDKFQPIFTPEISVGINRNDFGSASSNSAEISAGSIVSMRTSTGGEISARWNLGGLNQSSNQSEIEDLDNVNQALELNFSQSLLRGFGNEVNTASLKIAEFLETINQRGLQSTLIDIITEAILGYRQLLQAQEEVKIAQNSLKIAQDISEINRGLVEAGRQARIELVQNERNIANLQVQLLGAENNFERVRLDLLKILDVQNFPIIAGEKIVVEDTQLNEEELKQLALQNSSTYLNAQLEVEIAQLNLLLAEDERRWDMKLNASYGNGLRSQSADRNDMRVGISLSRRFGDRRLESQVEQERVNLLQAQNDLNDERDNLLIEVGDQVRDANLLLKQVDLAREERGFAEQNLENERELLRLGRGSIRNIITAQEEVVSANNSELTAQINYLNALTRLEQTVGITLETWQVKVETPEE</sequence>
<evidence type="ECO:0000256" key="7">
    <source>
        <dbReference type="SAM" id="MobiDB-lite"/>
    </source>
</evidence>
<keyword evidence="9" id="KW-1185">Reference proteome</keyword>
<proteinExistence type="predicted"/>
<dbReference type="Gene3D" id="1.20.1600.10">
    <property type="entry name" value="Outer membrane efflux proteins (OEP)"/>
    <property type="match status" value="1"/>
</dbReference>
<feature type="region of interest" description="Disordered" evidence="7">
    <location>
        <begin position="122"/>
        <end position="215"/>
    </location>
</feature>
<evidence type="ECO:0000256" key="1">
    <source>
        <dbReference type="ARBA" id="ARBA00004442"/>
    </source>
</evidence>
<keyword evidence="5" id="KW-0998">Cell outer membrane</keyword>
<evidence type="ECO:0000313" key="9">
    <source>
        <dbReference type="Proteomes" id="UP001525890"/>
    </source>
</evidence>
<keyword evidence="4" id="KW-0472">Membrane</keyword>
<name>A0ABT2MNS8_9CYAN</name>
<keyword evidence="6" id="KW-0175">Coiled coil</keyword>
<dbReference type="SUPFAM" id="SSF56954">
    <property type="entry name" value="Outer membrane efflux proteins (OEP)"/>
    <property type="match status" value="1"/>
</dbReference>
<feature type="compositionally biased region" description="Basic and acidic residues" evidence="7">
    <location>
        <begin position="132"/>
        <end position="145"/>
    </location>
</feature>
<evidence type="ECO:0000256" key="2">
    <source>
        <dbReference type="ARBA" id="ARBA00022452"/>
    </source>
</evidence>
<dbReference type="EMBL" id="JAMXFF010000010">
    <property type="protein sequence ID" value="MCT7966410.1"/>
    <property type="molecule type" value="Genomic_DNA"/>
</dbReference>
<dbReference type="PANTHER" id="PTHR30026">
    <property type="entry name" value="OUTER MEMBRANE PROTEIN TOLC"/>
    <property type="match status" value="1"/>
</dbReference>
<dbReference type="InterPro" id="IPR051906">
    <property type="entry name" value="TolC-like"/>
</dbReference>
<accession>A0ABT2MNS8</accession>
<reference evidence="8 9" key="1">
    <citation type="journal article" date="2022" name="Front. Microbiol.">
        <title>High genomic differentiation and limited gene flow indicate recent cryptic speciation within the genus Laspinema (cyanobacteria).</title>
        <authorList>
            <person name="Stanojkovic A."/>
            <person name="Skoupy S."/>
            <person name="Skaloud P."/>
            <person name="Dvorak P."/>
        </authorList>
    </citation>
    <scope>NUCLEOTIDE SEQUENCE [LARGE SCALE GENOMIC DNA]</scope>
    <source>
        <strain evidence="8 9">D2a</strain>
    </source>
</reference>
<keyword evidence="3" id="KW-0812">Transmembrane</keyword>
<evidence type="ECO:0000313" key="8">
    <source>
        <dbReference type="EMBL" id="MCT7966410.1"/>
    </source>
</evidence>
<dbReference type="PANTHER" id="PTHR30026:SF20">
    <property type="entry name" value="OUTER MEMBRANE PROTEIN TOLC"/>
    <property type="match status" value="1"/>
</dbReference>
<dbReference type="RefSeq" id="WP_368006055.1">
    <property type="nucleotide sequence ID" value="NZ_JAMXFF010000010.1"/>
</dbReference>
<evidence type="ECO:0000256" key="6">
    <source>
        <dbReference type="SAM" id="Coils"/>
    </source>
</evidence>
<evidence type="ECO:0000256" key="4">
    <source>
        <dbReference type="ARBA" id="ARBA00023136"/>
    </source>
</evidence>
<feature type="coiled-coil region" evidence="6">
    <location>
        <begin position="547"/>
        <end position="613"/>
    </location>
</feature>
<gene>
    <name evidence="8" type="ORF">NG799_08705</name>
</gene>